<proteinExistence type="predicted"/>
<organism evidence="1 2">
    <name type="scientific">Schizothecium vesticola</name>
    <dbReference type="NCBI Taxonomy" id="314040"/>
    <lineage>
        <taxon>Eukaryota</taxon>
        <taxon>Fungi</taxon>
        <taxon>Dikarya</taxon>
        <taxon>Ascomycota</taxon>
        <taxon>Pezizomycotina</taxon>
        <taxon>Sordariomycetes</taxon>
        <taxon>Sordariomycetidae</taxon>
        <taxon>Sordariales</taxon>
        <taxon>Schizotheciaceae</taxon>
        <taxon>Schizothecium</taxon>
    </lineage>
</organism>
<reference evidence="1" key="1">
    <citation type="submission" date="2023-06" db="EMBL/GenBank/DDBJ databases">
        <title>Genome-scale phylogeny and comparative genomics of the fungal order Sordariales.</title>
        <authorList>
            <consortium name="Lawrence Berkeley National Laboratory"/>
            <person name="Hensen N."/>
            <person name="Bonometti L."/>
            <person name="Westerberg I."/>
            <person name="Brannstrom I.O."/>
            <person name="Guillou S."/>
            <person name="Cros-Aarteil S."/>
            <person name="Calhoun S."/>
            <person name="Haridas S."/>
            <person name="Kuo A."/>
            <person name="Mondo S."/>
            <person name="Pangilinan J."/>
            <person name="Riley R."/>
            <person name="LaButti K."/>
            <person name="Andreopoulos B."/>
            <person name="Lipzen A."/>
            <person name="Chen C."/>
            <person name="Yanf M."/>
            <person name="Daum C."/>
            <person name="Ng V."/>
            <person name="Clum A."/>
            <person name="Steindorff A."/>
            <person name="Ohm R."/>
            <person name="Martin F."/>
            <person name="Silar P."/>
            <person name="Natvig D."/>
            <person name="Lalanne C."/>
            <person name="Gautier V."/>
            <person name="Ament-velasquez S.L."/>
            <person name="Kruys A."/>
            <person name="Hutchinson M.I."/>
            <person name="Powell A.J."/>
            <person name="Barry K."/>
            <person name="Miller A.N."/>
            <person name="Grigoriev I.V."/>
            <person name="Debuchy R."/>
            <person name="Gladieux P."/>
            <person name="Thoren M.H."/>
            <person name="Johannesson H."/>
        </authorList>
    </citation>
    <scope>NUCLEOTIDE SEQUENCE</scope>
    <source>
        <strain evidence="1">SMH3187-1</strain>
    </source>
</reference>
<protein>
    <submittedName>
        <fullName evidence="1">Uncharacterized protein</fullName>
    </submittedName>
</protein>
<dbReference type="Pfam" id="PF26639">
    <property type="entry name" value="Het-6_barrel"/>
    <property type="match status" value="1"/>
</dbReference>
<evidence type="ECO:0000313" key="1">
    <source>
        <dbReference type="EMBL" id="KAK0742702.1"/>
    </source>
</evidence>
<name>A0AA40ENR7_9PEZI</name>
<dbReference type="AlphaFoldDB" id="A0AA40ENR7"/>
<evidence type="ECO:0000313" key="2">
    <source>
        <dbReference type="Proteomes" id="UP001172155"/>
    </source>
</evidence>
<comment type="caution">
    <text evidence="1">The sequence shown here is derived from an EMBL/GenBank/DDBJ whole genome shotgun (WGS) entry which is preliminary data.</text>
</comment>
<dbReference type="Proteomes" id="UP001172155">
    <property type="component" value="Unassembled WGS sequence"/>
</dbReference>
<accession>A0AA40ENR7</accession>
<gene>
    <name evidence="1" type="ORF">B0T18DRAFT_413548</name>
</gene>
<sequence length="114" mass="12297">MPLLSTDTAGLGGEGCYIKPGMTRATLTRLANSLEDRCFCIAESDHRYVVGPYGSRPGDVVAVFEGEKKPYVLREKGSGRFELVGDAFVSDIMTGDLFEGGNLEELAVEMLTLS</sequence>
<dbReference type="EMBL" id="JAUKUD010000005">
    <property type="protein sequence ID" value="KAK0742702.1"/>
    <property type="molecule type" value="Genomic_DNA"/>
</dbReference>
<keyword evidence="2" id="KW-1185">Reference proteome</keyword>